<dbReference type="InterPro" id="IPR050903">
    <property type="entry name" value="Bact_Chemotaxis_MeTrfase"/>
</dbReference>
<comment type="caution">
    <text evidence="2">The sequence shown here is derived from an EMBL/GenBank/DDBJ whole genome shotgun (WGS) entry which is preliminary data.</text>
</comment>
<dbReference type="Proteomes" id="UP001336835">
    <property type="component" value="Unassembled WGS sequence"/>
</dbReference>
<accession>A0ABU7I8S4</accession>
<dbReference type="SUPFAM" id="SSF47757">
    <property type="entry name" value="Chemotaxis receptor methyltransferase CheR, N-terminal domain"/>
    <property type="match status" value="1"/>
</dbReference>
<dbReference type="PROSITE" id="PS50123">
    <property type="entry name" value="CHER"/>
    <property type="match status" value="1"/>
</dbReference>
<evidence type="ECO:0000313" key="2">
    <source>
        <dbReference type="EMBL" id="MEE1945772.1"/>
    </source>
</evidence>
<dbReference type="InterPro" id="IPR029063">
    <property type="entry name" value="SAM-dependent_MTases_sf"/>
</dbReference>
<dbReference type="InterPro" id="IPR022642">
    <property type="entry name" value="CheR_C"/>
</dbReference>
<dbReference type="PANTHER" id="PTHR24422:SF8">
    <property type="entry name" value="CHEMOTAXIS PROTEIN"/>
    <property type="match status" value="1"/>
</dbReference>
<protein>
    <submittedName>
        <fullName evidence="2">Protein-glutamate O-methyltransferase CheR</fullName>
    </submittedName>
</protein>
<dbReference type="InterPro" id="IPR022641">
    <property type="entry name" value="CheR_N"/>
</dbReference>
<dbReference type="Gene3D" id="3.40.50.150">
    <property type="entry name" value="Vaccinia Virus protein VP39"/>
    <property type="match status" value="1"/>
</dbReference>
<dbReference type="Pfam" id="PF01739">
    <property type="entry name" value="CheR"/>
    <property type="match status" value="1"/>
</dbReference>
<proteinExistence type="predicted"/>
<dbReference type="Pfam" id="PF03705">
    <property type="entry name" value="CheR_N"/>
    <property type="match status" value="1"/>
</dbReference>
<dbReference type="SMART" id="SM00138">
    <property type="entry name" value="MeTrc"/>
    <property type="match status" value="1"/>
</dbReference>
<dbReference type="PANTHER" id="PTHR24422">
    <property type="entry name" value="CHEMOTAXIS PROTEIN METHYLTRANSFERASE"/>
    <property type="match status" value="1"/>
</dbReference>
<dbReference type="InterPro" id="IPR000780">
    <property type="entry name" value="CheR_MeTrfase"/>
</dbReference>
<organism evidence="2 3">
    <name type="scientific">Pedobacter albus</name>
    <dbReference type="NCBI Taxonomy" id="3113905"/>
    <lineage>
        <taxon>Bacteria</taxon>
        <taxon>Pseudomonadati</taxon>
        <taxon>Bacteroidota</taxon>
        <taxon>Sphingobacteriia</taxon>
        <taxon>Sphingobacteriales</taxon>
        <taxon>Sphingobacteriaceae</taxon>
        <taxon>Pedobacter</taxon>
    </lineage>
</organism>
<sequence length="279" mass="32653">MRNLSDPTKETISEKELHSLIHLIKKVHGFDFENYSTASLKRRVSRIMELERLDYADLVNILTNDQHYFDHFLTEITVNVTEMFRDPAFYKSFATHAIPYLSSYQHIKVWHAGCSTGEELYSFAILFKEHHLYQRSFFYGTDINPNALEQAKEGIYDLRQMKLYSENYRATGSIHSLGTYYTAKYDAASMIRALKKNTLFSVHNLVTDGPFNEFQVIVCRNVLIYFNTQLQTKVIELFYNSLATFGFLCLGSKETIRNTDLLKHFKVIDKKNNIYQKII</sequence>
<keyword evidence="3" id="KW-1185">Reference proteome</keyword>
<name>A0ABU7I8S4_9SPHI</name>
<dbReference type="SUPFAM" id="SSF53335">
    <property type="entry name" value="S-adenosyl-L-methionine-dependent methyltransferases"/>
    <property type="match status" value="1"/>
</dbReference>
<reference evidence="2 3" key="1">
    <citation type="submission" date="2024-01" db="EMBL/GenBank/DDBJ databases">
        <title>Pedobacter sp. nov., isolated from fresh soil.</title>
        <authorList>
            <person name="Le N.T.T."/>
        </authorList>
    </citation>
    <scope>NUCLEOTIDE SEQUENCE [LARGE SCALE GENOMIC DNA]</scope>
    <source>
        <strain evidence="2 3">KR3-3</strain>
    </source>
</reference>
<dbReference type="RefSeq" id="WP_330108092.1">
    <property type="nucleotide sequence ID" value="NZ_JAZDQT010000002.1"/>
</dbReference>
<evidence type="ECO:0000259" key="1">
    <source>
        <dbReference type="PROSITE" id="PS50123"/>
    </source>
</evidence>
<dbReference type="EMBL" id="JAZDQT010000002">
    <property type="protein sequence ID" value="MEE1945772.1"/>
    <property type="molecule type" value="Genomic_DNA"/>
</dbReference>
<evidence type="ECO:0000313" key="3">
    <source>
        <dbReference type="Proteomes" id="UP001336835"/>
    </source>
</evidence>
<dbReference type="PRINTS" id="PR00996">
    <property type="entry name" value="CHERMTFRASE"/>
</dbReference>
<gene>
    <name evidence="2" type="ORF">VRU48_11690</name>
</gene>
<feature type="domain" description="CheR-type methyltransferase" evidence="1">
    <location>
        <begin position="5"/>
        <end position="266"/>
    </location>
</feature>